<feature type="compositionally biased region" description="Acidic residues" evidence="9">
    <location>
        <begin position="114"/>
        <end position="123"/>
    </location>
</feature>
<evidence type="ECO:0000256" key="3">
    <source>
        <dbReference type="ARBA" id="ARBA00012483"/>
    </source>
</evidence>
<dbReference type="SMART" id="SM00184">
    <property type="entry name" value="RING"/>
    <property type="match status" value="1"/>
</dbReference>
<dbReference type="GO" id="GO:0008270">
    <property type="term" value="F:zinc ion binding"/>
    <property type="evidence" value="ECO:0007669"/>
    <property type="project" value="UniProtKB-KW"/>
</dbReference>
<dbReference type="EMBL" id="JAZGQO010000001">
    <property type="protein sequence ID" value="KAK6195759.1"/>
    <property type="molecule type" value="Genomic_DNA"/>
</dbReference>
<evidence type="ECO:0000256" key="8">
    <source>
        <dbReference type="PROSITE-ProRule" id="PRU00723"/>
    </source>
</evidence>
<keyword evidence="4" id="KW-0808">Transferase</keyword>
<evidence type="ECO:0000256" key="5">
    <source>
        <dbReference type="ARBA" id="ARBA00022723"/>
    </source>
</evidence>
<dbReference type="Proteomes" id="UP001347796">
    <property type="component" value="Unassembled WGS sequence"/>
</dbReference>
<evidence type="ECO:0000256" key="1">
    <source>
        <dbReference type="ARBA" id="ARBA00000900"/>
    </source>
</evidence>
<dbReference type="InterPro" id="IPR052249">
    <property type="entry name" value="Roquin_domain"/>
</dbReference>
<dbReference type="InterPro" id="IPR036855">
    <property type="entry name" value="Znf_CCCH_sf"/>
</dbReference>
<dbReference type="InterPro" id="IPR017907">
    <property type="entry name" value="Znf_RING_CS"/>
</dbReference>
<keyword evidence="13" id="KW-1185">Reference proteome</keyword>
<dbReference type="GO" id="GO:0035613">
    <property type="term" value="F:RNA stem-loop binding"/>
    <property type="evidence" value="ECO:0007669"/>
    <property type="project" value="TreeGrafter"/>
</dbReference>
<dbReference type="PROSITE" id="PS00518">
    <property type="entry name" value="ZF_RING_1"/>
    <property type="match status" value="1"/>
</dbReference>
<keyword evidence="5 8" id="KW-0479">Metal-binding</keyword>
<comment type="catalytic activity">
    <reaction evidence="1">
        <text>S-ubiquitinyl-[E2 ubiquitin-conjugating enzyme]-L-cysteine + [acceptor protein]-L-lysine = [E2 ubiquitin-conjugating enzyme]-L-cysteine + N(6)-ubiquitinyl-[acceptor protein]-L-lysine.</text>
        <dbReference type="EC" id="2.3.2.27"/>
    </reaction>
</comment>
<gene>
    <name evidence="12" type="ORF">SNE40_001118</name>
</gene>
<keyword evidence="6 8" id="KW-0863">Zinc-finger</keyword>
<dbReference type="InterPro" id="IPR048575">
    <property type="entry name" value="Roquin_1_2-like_ROQ"/>
</dbReference>
<dbReference type="PANTHER" id="PTHR13139:SF54">
    <property type="entry name" value="RING-TYPE E3 UBIQUITIN TRANSFERASE"/>
    <property type="match status" value="1"/>
</dbReference>
<keyword evidence="7 8" id="KW-0862">Zinc</keyword>
<dbReference type="SUPFAM" id="SSF57850">
    <property type="entry name" value="RING/U-box"/>
    <property type="match status" value="1"/>
</dbReference>
<dbReference type="GO" id="GO:0006511">
    <property type="term" value="P:ubiquitin-dependent protein catabolic process"/>
    <property type="evidence" value="ECO:0007669"/>
    <property type="project" value="TreeGrafter"/>
</dbReference>
<dbReference type="SUPFAM" id="SSF90229">
    <property type="entry name" value="CCCH zinc finger"/>
    <property type="match status" value="1"/>
</dbReference>
<dbReference type="GO" id="GO:0000209">
    <property type="term" value="P:protein polyubiquitination"/>
    <property type="evidence" value="ECO:0007669"/>
    <property type="project" value="TreeGrafter"/>
</dbReference>
<dbReference type="GO" id="GO:0010494">
    <property type="term" value="C:cytoplasmic stress granule"/>
    <property type="evidence" value="ECO:0007669"/>
    <property type="project" value="TreeGrafter"/>
</dbReference>
<dbReference type="FunFam" id="1.20.120.1790:FF:000001">
    <property type="entry name" value="roquin-1 isoform X1"/>
    <property type="match status" value="1"/>
</dbReference>
<evidence type="ECO:0000313" key="12">
    <source>
        <dbReference type="EMBL" id="KAK6195759.1"/>
    </source>
</evidence>
<dbReference type="PANTHER" id="PTHR13139">
    <property type="entry name" value="RING FINGER AND CCCH-TYPE ZINC FINGER DOMAIN-CONTAINING PROTEIN"/>
    <property type="match status" value="1"/>
</dbReference>
<feature type="region of interest" description="Disordered" evidence="9">
    <location>
        <begin position="113"/>
        <end position="140"/>
    </location>
</feature>
<dbReference type="EC" id="2.3.2.27" evidence="3"/>
<dbReference type="GO" id="GO:0003725">
    <property type="term" value="F:double-stranded RNA binding"/>
    <property type="evidence" value="ECO:0007669"/>
    <property type="project" value="TreeGrafter"/>
</dbReference>
<comment type="subcellular location">
    <subcellularLocation>
        <location evidence="2">Cytoplasm</location>
        <location evidence="2">P-body</location>
    </subcellularLocation>
</comment>
<dbReference type="InterPro" id="IPR001841">
    <property type="entry name" value="Znf_RING"/>
</dbReference>
<feature type="compositionally biased region" description="Polar residues" evidence="9">
    <location>
        <begin position="125"/>
        <end position="140"/>
    </location>
</feature>
<dbReference type="InterPro" id="IPR000571">
    <property type="entry name" value="Znf_CCCH"/>
</dbReference>
<feature type="zinc finger region" description="C3H1-type" evidence="8">
    <location>
        <begin position="429"/>
        <end position="457"/>
    </location>
</feature>
<evidence type="ECO:0000256" key="9">
    <source>
        <dbReference type="SAM" id="MobiDB-lite"/>
    </source>
</evidence>
<evidence type="ECO:0000313" key="13">
    <source>
        <dbReference type="Proteomes" id="UP001347796"/>
    </source>
</evidence>
<organism evidence="12 13">
    <name type="scientific">Patella caerulea</name>
    <name type="common">Rayed Mediterranean limpet</name>
    <dbReference type="NCBI Taxonomy" id="87958"/>
    <lineage>
        <taxon>Eukaryota</taxon>
        <taxon>Metazoa</taxon>
        <taxon>Spiralia</taxon>
        <taxon>Lophotrochozoa</taxon>
        <taxon>Mollusca</taxon>
        <taxon>Gastropoda</taxon>
        <taxon>Patellogastropoda</taxon>
        <taxon>Patelloidea</taxon>
        <taxon>Patellidae</taxon>
        <taxon>Patella</taxon>
    </lineage>
</organism>
<accession>A0AAN8KBV7</accession>
<dbReference type="Gene3D" id="1.20.120.1790">
    <property type="match status" value="1"/>
</dbReference>
<protein>
    <recommendedName>
        <fullName evidence="3">RING-type E3 ubiquitin transferase</fullName>
        <ecNumber evidence="3">2.3.2.27</ecNumber>
    </recommendedName>
</protein>
<dbReference type="Pfam" id="PF00642">
    <property type="entry name" value="zf-CCCH"/>
    <property type="match status" value="1"/>
</dbReference>
<dbReference type="PROSITE" id="PS50103">
    <property type="entry name" value="ZF_C3H1"/>
    <property type="match status" value="1"/>
</dbReference>
<dbReference type="GO" id="GO:0000288">
    <property type="term" value="P:nuclear-transcribed mRNA catabolic process, deadenylation-dependent decay"/>
    <property type="evidence" value="ECO:0007669"/>
    <property type="project" value="TreeGrafter"/>
</dbReference>
<dbReference type="InterPro" id="IPR013083">
    <property type="entry name" value="Znf_RING/FYVE/PHD"/>
</dbReference>
<feature type="domain" description="RING-type" evidence="10">
    <location>
        <begin position="14"/>
        <end position="54"/>
    </location>
</feature>
<sequence>MPTQMPQLKEFLSCPLCGKIFNDKDKKPISLGCGHTVCRICLVNLQNMKCPYDQGVITKTVDELPVNYALLQLVGAAIPEEERTQSAVVKENSHYESCKKCIEELAVNMKSLTDDESDNEDETSQLSQNGNTLHQGASSNSILSRPMQRKLVTLINCQLVEEEGRARAMRAARSLGERTVAELILQHQNPQQLSANLWAAVRARGCQFLGPEMQAEVLKLILLALEDGSALARKVLVLFVVQRLEATFIQASKTAIGHVVQLLYRASCFKVTKRDETSSLMQLKEEFRTYEALRREHDSQIVQIAMEAGLRISPEQWSSLLYGDSGHKSHMQSIIDKLQSPQSFSQSINELMIALQRTNDPGQLQSLHPHLDFLAKIQVEPSQDKQVPSWENLDAILRALKTVVQGLINYLNNHSHKKSDLTQAAQNLRYKTSMCRDFSMNKSCPRGANCTFAHSEDELERFRAKKKFGVKLYPSLVPTFAGLTAKEKEELALVNKTTDDKLDSRGVGSPVTPHKTDGPAVKSLPMMNIVKPMMVPTTTSVVSLTTNATISIAATSSVAATSSITSVSGLHGTPQRSSFSRQSDVVYYSTTGERHPISHASISQPSVIPPQMGQPIVPQSAMSQPLIPQNRIGQPLIPQNRMGQPLLTQVGVNQSMIPMVPHAHVGQTPIPHASVNQTPAFHHVPPMPPPNIHPLSHAVNQPYNLSNSRPAPTGAAARYPTPSFPPAIQYNPDQQSSACSHIYHGYMCDGQTPCPTYPEPWVHQQSPFPCPDNSLNPASSFYRDKYSYQLPPAPQPVTIDPVQSPSIQEQFTSQNFGNCIVYTPLPTCYHIAAQPNILPSSNGTSIIYISDPSIIHTLSPATNVVDTENELNNNEVTFTELSEYDNTVTNKTLIDTGNDIMESVTDSLRETKIDKDSVAH</sequence>
<dbReference type="GO" id="GO:0003729">
    <property type="term" value="F:mRNA binding"/>
    <property type="evidence" value="ECO:0007669"/>
    <property type="project" value="TreeGrafter"/>
</dbReference>
<evidence type="ECO:0000256" key="2">
    <source>
        <dbReference type="ARBA" id="ARBA00004201"/>
    </source>
</evidence>
<name>A0AAN8KBV7_PATCE</name>
<dbReference type="InterPro" id="IPR041523">
    <property type="entry name" value="ROQ_II"/>
</dbReference>
<reference evidence="12 13" key="1">
    <citation type="submission" date="2024-01" db="EMBL/GenBank/DDBJ databases">
        <title>The genome of the rayed Mediterranean limpet Patella caerulea (Linnaeus, 1758).</title>
        <authorList>
            <person name="Anh-Thu Weber A."/>
            <person name="Halstead-Nussloch G."/>
        </authorList>
    </citation>
    <scope>NUCLEOTIDE SEQUENCE [LARGE SCALE GENOMIC DNA]</scope>
    <source>
        <strain evidence="12">AATW-2023a</strain>
        <tissue evidence="12">Whole specimen</tissue>
    </source>
</reference>
<dbReference type="GO" id="GO:0061630">
    <property type="term" value="F:ubiquitin protein ligase activity"/>
    <property type="evidence" value="ECO:0007669"/>
    <property type="project" value="UniProtKB-EC"/>
</dbReference>
<dbReference type="Gene3D" id="3.30.40.10">
    <property type="entry name" value="Zinc/RING finger domain, C3HC4 (zinc finger)"/>
    <property type="match status" value="1"/>
</dbReference>
<dbReference type="Pfam" id="PF18386">
    <property type="entry name" value="ROQ_II"/>
    <property type="match status" value="1"/>
</dbReference>
<dbReference type="GO" id="GO:0000932">
    <property type="term" value="C:P-body"/>
    <property type="evidence" value="ECO:0007669"/>
    <property type="project" value="UniProtKB-SubCell"/>
</dbReference>
<dbReference type="Pfam" id="PF21206">
    <property type="entry name" value="Roquin_1_2-like_ROQ"/>
    <property type="match status" value="1"/>
</dbReference>
<evidence type="ECO:0000256" key="4">
    <source>
        <dbReference type="ARBA" id="ARBA00022679"/>
    </source>
</evidence>
<dbReference type="Gene3D" id="4.10.1000.10">
    <property type="entry name" value="Zinc finger, CCCH-type"/>
    <property type="match status" value="1"/>
</dbReference>
<comment type="caution">
    <text evidence="12">The sequence shown here is derived from an EMBL/GenBank/DDBJ whole genome shotgun (WGS) entry which is preliminary data.</text>
</comment>
<feature type="region of interest" description="Disordered" evidence="9">
    <location>
        <begin position="500"/>
        <end position="522"/>
    </location>
</feature>
<evidence type="ECO:0000259" key="11">
    <source>
        <dbReference type="PROSITE" id="PS50103"/>
    </source>
</evidence>
<evidence type="ECO:0000256" key="6">
    <source>
        <dbReference type="ARBA" id="ARBA00022771"/>
    </source>
</evidence>
<dbReference type="PROSITE" id="PS50089">
    <property type="entry name" value="ZF_RING_2"/>
    <property type="match status" value="1"/>
</dbReference>
<proteinExistence type="predicted"/>
<evidence type="ECO:0000256" key="7">
    <source>
        <dbReference type="ARBA" id="ARBA00022833"/>
    </source>
</evidence>
<feature type="domain" description="C3H1-type" evidence="11">
    <location>
        <begin position="429"/>
        <end position="457"/>
    </location>
</feature>
<dbReference type="SMART" id="SM00356">
    <property type="entry name" value="ZnF_C3H1"/>
    <property type="match status" value="1"/>
</dbReference>
<evidence type="ECO:0000259" key="10">
    <source>
        <dbReference type="PROSITE" id="PS50089"/>
    </source>
</evidence>
<dbReference type="AlphaFoldDB" id="A0AAN8KBV7"/>